<organism evidence="1 2">
    <name type="scientific">Linderina macrospora</name>
    <dbReference type="NCBI Taxonomy" id="4868"/>
    <lineage>
        <taxon>Eukaryota</taxon>
        <taxon>Fungi</taxon>
        <taxon>Fungi incertae sedis</taxon>
        <taxon>Zoopagomycota</taxon>
        <taxon>Kickxellomycotina</taxon>
        <taxon>Kickxellomycetes</taxon>
        <taxon>Kickxellales</taxon>
        <taxon>Kickxellaceae</taxon>
        <taxon>Linderina</taxon>
    </lineage>
</organism>
<accession>A0ACC1JF49</accession>
<name>A0ACC1JF49_9FUNG</name>
<keyword evidence="2" id="KW-1185">Reference proteome</keyword>
<dbReference type="Proteomes" id="UP001150603">
    <property type="component" value="Unassembled WGS sequence"/>
</dbReference>
<sequence length="454" mass="51441">IVRRRQFELFYYVHHLFLVAVVFLFIHRGNQLTYKYLSGPLALYFLDRLYRNLRSIFGKSPIRAVVQHPSGVVEIQMDKKIIGARPGQYIKVYCPSVSMLQWHPLTISSAPEEELLTVHFRLEGNWTRNLAKRLGCNFDDNTREPSVQNVVSKTDGIDVFKFAKSEKPRPVSQHLDIPYHPLHHDPTTVPIYSNAGGNSSYVSIDMVAKGGSKSIRNSLALALDGNIDMAKVTVHDSRPVSAIVSTTSGNVEEGNVVIKMGREMPLVYIDGPYTAPTEHFFNYEVGVLIAAGIGVTPAASVLRSVYFQCIRDKYAMKTKKVYLFWVYRDIGTLEWFKDLLVALDEEGLSSIVQVRTYFTGKIPETRIPQLTPPDDKFGDQVINTSIGTKSYVGRPDFSDIFESIGELHPGQRIGTFFCGPKPMARKVRREAHKWDNILRRQSNTKIDFRSETFS</sequence>
<gene>
    <name evidence="1" type="ORF">FBU59_001141</name>
</gene>
<evidence type="ECO:0000313" key="1">
    <source>
        <dbReference type="EMBL" id="KAJ1949450.1"/>
    </source>
</evidence>
<protein>
    <submittedName>
        <fullName evidence="1">Uncharacterized protein</fullName>
    </submittedName>
</protein>
<proteinExistence type="predicted"/>
<comment type="caution">
    <text evidence="1">The sequence shown here is derived from an EMBL/GenBank/DDBJ whole genome shotgun (WGS) entry which is preliminary data.</text>
</comment>
<evidence type="ECO:0000313" key="2">
    <source>
        <dbReference type="Proteomes" id="UP001150603"/>
    </source>
</evidence>
<dbReference type="EMBL" id="JANBPW010000453">
    <property type="protein sequence ID" value="KAJ1949450.1"/>
    <property type="molecule type" value="Genomic_DNA"/>
</dbReference>
<feature type="non-terminal residue" evidence="1">
    <location>
        <position position="1"/>
    </location>
</feature>
<reference evidence="1" key="1">
    <citation type="submission" date="2022-07" db="EMBL/GenBank/DDBJ databases">
        <title>Phylogenomic reconstructions and comparative analyses of Kickxellomycotina fungi.</title>
        <authorList>
            <person name="Reynolds N.K."/>
            <person name="Stajich J.E."/>
            <person name="Barry K."/>
            <person name="Grigoriev I.V."/>
            <person name="Crous P."/>
            <person name="Smith M.E."/>
        </authorList>
    </citation>
    <scope>NUCLEOTIDE SEQUENCE</scope>
    <source>
        <strain evidence="1">NRRL 5244</strain>
    </source>
</reference>